<keyword evidence="12" id="KW-1185">Reference proteome</keyword>
<dbReference type="InterPro" id="IPR001040">
    <property type="entry name" value="TIF_eIF_4E"/>
</dbReference>
<protein>
    <recommendedName>
        <fullName evidence="8">eIF-4F 25 kDa subunit</fullName>
    </recommendedName>
    <alternativeName>
        <fullName evidence="7">mRNA cap-binding protein</fullName>
    </alternativeName>
</protein>
<keyword evidence="5 9" id="KW-0648">Protein biosynthesis</keyword>
<organism evidence="11 12">
    <name type="scientific">Caenorhabditis bovis</name>
    <dbReference type="NCBI Taxonomy" id="2654633"/>
    <lineage>
        <taxon>Eukaryota</taxon>
        <taxon>Metazoa</taxon>
        <taxon>Ecdysozoa</taxon>
        <taxon>Nematoda</taxon>
        <taxon>Chromadorea</taxon>
        <taxon>Rhabditida</taxon>
        <taxon>Rhabditina</taxon>
        <taxon>Rhabditomorpha</taxon>
        <taxon>Rhabditoidea</taxon>
        <taxon>Rhabditidae</taxon>
        <taxon>Peloderinae</taxon>
        <taxon>Caenorhabditis</taxon>
    </lineage>
</organism>
<dbReference type="GO" id="GO:0000340">
    <property type="term" value="F:RNA 7-methylguanosine cap binding"/>
    <property type="evidence" value="ECO:0007669"/>
    <property type="project" value="UniProtKB-ARBA"/>
</dbReference>
<proteinExistence type="inferred from homology"/>
<accession>A0A8S1ET75</accession>
<dbReference type="GO" id="GO:0000341">
    <property type="term" value="F:RNA trimethylguanosine cap binding"/>
    <property type="evidence" value="ECO:0007669"/>
    <property type="project" value="UniProtKB-ARBA"/>
</dbReference>
<evidence type="ECO:0000256" key="4">
    <source>
        <dbReference type="ARBA" id="ARBA00022884"/>
    </source>
</evidence>
<dbReference type="FunFam" id="3.30.760.10:FF:000017">
    <property type="entry name" value="Eukaryotic translation initiation factor 4E-1"/>
    <property type="match status" value="2"/>
</dbReference>
<reference evidence="11 12" key="1">
    <citation type="submission" date="2020-04" db="EMBL/GenBank/DDBJ databases">
        <authorList>
            <person name="Laetsch R D."/>
            <person name="Stevens L."/>
            <person name="Kumar S."/>
            <person name="Blaxter L. M."/>
        </authorList>
    </citation>
    <scope>NUCLEOTIDE SEQUENCE [LARGE SCALE GENOMIC DNA]</scope>
</reference>
<dbReference type="OrthoDB" id="590761at2759"/>
<keyword evidence="6" id="KW-1015">Disulfide bond</keyword>
<dbReference type="Gene3D" id="3.30.760.10">
    <property type="entry name" value="RNA Cap, Translation Initiation Factor Eif4e"/>
    <property type="match status" value="2"/>
</dbReference>
<dbReference type="Pfam" id="PF01652">
    <property type="entry name" value="IF4E"/>
    <property type="match status" value="2"/>
</dbReference>
<feature type="compositionally biased region" description="Basic and acidic residues" evidence="10">
    <location>
        <begin position="20"/>
        <end position="32"/>
    </location>
</feature>
<dbReference type="PROSITE" id="PS00813">
    <property type="entry name" value="IF4E"/>
    <property type="match status" value="2"/>
</dbReference>
<dbReference type="AlphaFoldDB" id="A0A8S1ET75"/>
<dbReference type="GO" id="GO:0003743">
    <property type="term" value="F:translation initiation factor activity"/>
    <property type="evidence" value="ECO:0007669"/>
    <property type="project" value="UniProtKB-KW"/>
</dbReference>
<name>A0A8S1ET75_9PELO</name>
<dbReference type="PANTHER" id="PTHR11960">
    <property type="entry name" value="EUKARYOTIC TRANSLATION INITIATION FACTOR 4E RELATED"/>
    <property type="match status" value="1"/>
</dbReference>
<evidence type="ECO:0000256" key="8">
    <source>
        <dbReference type="ARBA" id="ARBA00032656"/>
    </source>
</evidence>
<dbReference type="InterPro" id="IPR019770">
    <property type="entry name" value="TIF_eIF_4E_CS"/>
</dbReference>
<dbReference type="GO" id="GO:0006417">
    <property type="term" value="P:regulation of translation"/>
    <property type="evidence" value="ECO:0007669"/>
    <property type="project" value="UniProtKB-KW"/>
</dbReference>
<dbReference type="Proteomes" id="UP000494206">
    <property type="component" value="Unassembled WGS sequence"/>
</dbReference>
<evidence type="ECO:0000256" key="1">
    <source>
        <dbReference type="ARBA" id="ARBA00009860"/>
    </source>
</evidence>
<evidence type="ECO:0000256" key="7">
    <source>
        <dbReference type="ARBA" id="ARBA00030245"/>
    </source>
</evidence>
<comment type="similarity">
    <text evidence="1 9">Belongs to the eukaryotic initiation factor 4E family.</text>
</comment>
<comment type="caution">
    <text evidence="11">The sequence shown here is derived from an EMBL/GenBank/DDBJ whole genome shotgun (WGS) entry which is preliminary data.</text>
</comment>
<dbReference type="EMBL" id="CADEPM010000003">
    <property type="protein sequence ID" value="CAB3402679.1"/>
    <property type="molecule type" value="Genomic_DNA"/>
</dbReference>
<dbReference type="GO" id="GO:0016281">
    <property type="term" value="C:eukaryotic translation initiation factor 4F complex"/>
    <property type="evidence" value="ECO:0007669"/>
    <property type="project" value="TreeGrafter"/>
</dbReference>
<evidence type="ECO:0000313" key="12">
    <source>
        <dbReference type="Proteomes" id="UP000494206"/>
    </source>
</evidence>
<feature type="region of interest" description="Disordered" evidence="10">
    <location>
        <begin position="13"/>
        <end position="34"/>
    </location>
</feature>
<evidence type="ECO:0000256" key="2">
    <source>
        <dbReference type="ARBA" id="ARBA00022540"/>
    </source>
</evidence>
<dbReference type="SUPFAM" id="SSF55418">
    <property type="entry name" value="eIF4e-like"/>
    <property type="match status" value="2"/>
</dbReference>
<dbReference type="InterPro" id="IPR023398">
    <property type="entry name" value="TIF_eIF4e-like"/>
</dbReference>
<evidence type="ECO:0000256" key="6">
    <source>
        <dbReference type="ARBA" id="ARBA00023157"/>
    </source>
</evidence>
<evidence type="ECO:0000256" key="9">
    <source>
        <dbReference type="RuleBase" id="RU004374"/>
    </source>
</evidence>
<dbReference type="PANTHER" id="PTHR11960:SF8">
    <property type="entry name" value="EUKARYOTIC TRANSLATION INITIATION FACTOR 4E1-RELATED"/>
    <property type="match status" value="1"/>
</dbReference>
<dbReference type="GO" id="GO:0009792">
    <property type="term" value="P:embryo development ending in birth or egg hatching"/>
    <property type="evidence" value="ECO:0007669"/>
    <property type="project" value="UniProtKB-ARBA"/>
</dbReference>
<sequence>MFADDDTYDMTSMAGALETNDERQKGNNDRQQENNVLYPLKRQWTWWYLNDERNKNWEERLKKVYTFKALPEFWALYDSIRPPSGLNSMCDYSVFRDGIQPMWEVPENQNGGRWLINIEKGRPPEMVDTIWLEILIALIGEQFDQDMESICGIVCNMRGKGSKISVWTKDANDDDANLRIGMVLKKKLLNAEFPNNMQSPVFEVLRYEDHASCMKKTGSVVKAKLSIKLSSFVMADETNAEENGTTALNTTPLYPLKRAWWWWYLSDEKNMNWEERLKHVFTFKSVGEFWALYDAIKPPSGLNTSCDYSVFRHNIQPMWEVPENQHGGRWLINIEKGRPPEMIDQIWLEILMALIGEQFGDDMDSICGVVCNMRAKGSKISIWTKNANDDEANMRIGIVLKQKLLSPDIPNNVPRPLFDMLRYEDHVSCQSKTGSGVKAKLSIPAVDPLEKPEFSG</sequence>
<keyword evidence="3" id="KW-0810">Translation regulation</keyword>
<keyword evidence="2 9" id="KW-0396">Initiation factor</keyword>
<evidence type="ECO:0000256" key="10">
    <source>
        <dbReference type="SAM" id="MobiDB-lite"/>
    </source>
</evidence>
<gene>
    <name evidence="11" type="ORF">CBOVIS_LOCUS5268</name>
</gene>
<keyword evidence="4 9" id="KW-0694">RNA-binding</keyword>
<evidence type="ECO:0000256" key="3">
    <source>
        <dbReference type="ARBA" id="ARBA00022845"/>
    </source>
</evidence>
<evidence type="ECO:0000313" key="11">
    <source>
        <dbReference type="EMBL" id="CAB3402679.1"/>
    </source>
</evidence>
<evidence type="ECO:0000256" key="5">
    <source>
        <dbReference type="ARBA" id="ARBA00022917"/>
    </source>
</evidence>